<reference evidence="2 3" key="1">
    <citation type="submission" date="2023-05" db="EMBL/GenBank/DDBJ databases">
        <title>B98-5 Cell Line De Novo Hybrid Assembly: An Optical Mapping Approach.</title>
        <authorList>
            <person name="Kananen K."/>
            <person name="Auerbach J.A."/>
            <person name="Kautto E."/>
            <person name="Blachly J.S."/>
        </authorList>
    </citation>
    <scope>NUCLEOTIDE SEQUENCE [LARGE SCALE GENOMIC DNA]</scope>
    <source>
        <strain evidence="2">B95-8</strain>
        <tissue evidence="2">Cell line</tissue>
    </source>
</reference>
<evidence type="ECO:0000313" key="2">
    <source>
        <dbReference type="EMBL" id="KAK2103322.1"/>
    </source>
</evidence>
<dbReference type="InterPro" id="IPR039889">
    <property type="entry name" value="CCD33"/>
</dbReference>
<sequence>MDSGAQKGDKQQTGPLPLTHSAPVLPRKSTSEEKNDQSSKAVTSVTSEPTRAPIWGDTVNVEIPAEDAGRE</sequence>
<accession>A0ABQ9V1T1</accession>
<feature type="compositionally biased region" description="Polar residues" evidence="1">
    <location>
        <begin position="38"/>
        <end position="49"/>
    </location>
</feature>
<evidence type="ECO:0000313" key="3">
    <source>
        <dbReference type="Proteomes" id="UP001266305"/>
    </source>
</evidence>
<protein>
    <submittedName>
        <fullName evidence="2">Coiled-coil domain-containing protein 33</fullName>
    </submittedName>
</protein>
<dbReference type="PANTHER" id="PTHR21623:SF2">
    <property type="entry name" value="COILED-COIL DOMAIN-CONTAINING PROTEIN 33"/>
    <property type="match status" value="1"/>
</dbReference>
<organism evidence="2 3">
    <name type="scientific">Saguinus oedipus</name>
    <name type="common">Cotton-top tamarin</name>
    <name type="synonym">Oedipomidas oedipus</name>
    <dbReference type="NCBI Taxonomy" id="9490"/>
    <lineage>
        <taxon>Eukaryota</taxon>
        <taxon>Metazoa</taxon>
        <taxon>Chordata</taxon>
        <taxon>Craniata</taxon>
        <taxon>Vertebrata</taxon>
        <taxon>Euteleostomi</taxon>
        <taxon>Mammalia</taxon>
        <taxon>Eutheria</taxon>
        <taxon>Euarchontoglires</taxon>
        <taxon>Primates</taxon>
        <taxon>Haplorrhini</taxon>
        <taxon>Platyrrhini</taxon>
        <taxon>Cebidae</taxon>
        <taxon>Callitrichinae</taxon>
        <taxon>Saguinus</taxon>
    </lineage>
</organism>
<proteinExistence type="predicted"/>
<dbReference type="PANTHER" id="PTHR21623">
    <property type="entry name" value="SPERIOLIN-BINDING FACTOR"/>
    <property type="match status" value="1"/>
</dbReference>
<feature type="non-terminal residue" evidence="2">
    <location>
        <position position="71"/>
    </location>
</feature>
<name>A0ABQ9V1T1_SAGOE</name>
<dbReference type="EMBL" id="JASSZA010000008">
    <property type="protein sequence ID" value="KAK2103322.1"/>
    <property type="molecule type" value="Genomic_DNA"/>
</dbReference>
<evidence type="ECO:0000256" key="1">
    <source>
        <dbReference type="SAM" id="MobiDB-lite"/>
    </source>
</evidence>
<feature type="region of interest" description="Disordered" evidence="1">
    <location>
        <begin position="1"/>
        <end position="71"/>
    </location>
</feature>
<dbReference type="Proteomes" id="UP001266305">
    <property type="component" value="Unassembled WGS sequence"/>
</dbReference>
<keyword evidence="3" id="KW-1185">Reference proteome</keyword>
<gene>
    <name evidence="2" type="primary">CCDC33_2</name>
    <name evidence="2" type="ORF">P7K49_017178</name>
</gene>
<comment type="caution">
    <text evidence="2">The sequence shown here is derived from an EMBL/GenBank/DDBJ whole genome shotgun (WGS) entry which is preliminary data.</text>
</comment>